<evidence type="ECO:0000256" key="8">
    <source>
        <dbReference type="ARBA" id="ARBA00023012"/>
    </source>
</evidence>
<keyword evidence="6" id="KW-0418">Kinase</keyword>
<comment type="catalytic activity">
    <reaction evidence="1">
        <text>ATP + protein L-histidine = ADP + protein N-phospho-L-histidine.</text>
        <dbReference type="EC" id="2.7.13.3"/>
    </reaction>
</comment>
<evidence type="ECO:0000313" key="12">
    <source>
        <dbReference type="EMBL" id="MFD2872468.1"/>
    </source>
</evidence>
<dbReference type="SUPFAM" id="SSF55785">
    <property type="entry name" value="PYP-like sensor domain (PAS domain)"/>
    <property type="match status" value="1"/>
</dbReference>
<keyword evidence="3" id="KW-0597">Phosphoprotein</keyword>
<dbReference type="InterPro" id="IPR000014">
    <property type="entry name" value="PAS"/>
</dbReference>
<keyword evidence="4" id="KW-0808">Transferase</keyword>
<proteinExistence type="predicted"/>
<evidence type="ECO:0000256" key="2">
    <source>
        <dbReference type="ARBA" id="ARBA00012438"/>
    </source>
</evidence>
<sequence>MNENNLAEKLIKGAAAVSNQQPELDVDSPFGQQNLFRLLIENLPDQIYLKDAQSRFILCNTPVALNGGFKSPSELIGKTDFDCHPDEAAQFFEDEQQLMRLDRSLINHEEQFVNAETNEIKWNLTTKIPVKDHRGVVIGLLGINRDITEMKNALREREEILKDMAQRNQELEESARLLYEQSVALNAQTEDLKRLNEQLTQQKEAELEKAIAQGKFEIASEVLHDIGNALVGFGAHLNRINRVMDKNVTGALKNLCLFVKAQEAAIAPSIGTDKAHALVTITDSLTKTQTETHDEINTAVHELLSIVTHIQDILNIQRQFVKGREGTMERKPVDLAYIIDDCRAMLTASMEKKGIQLKINIQPGNHVVKGDKTKLMQVMLNVLKNSIEAIDLAAREKYITITLRTIDTGAELKVIDNGAGFDQETAGNLFKRGFTTKESGTGLGLYNCKVIIESHSGTFEIKSDGLGTGASTIMKFNNQKQA</sequence>
<dbReference type="InterPro" id="IPR003594">
    <property type="entry name" value="HATPase_dom"/>
</dbReference>
<reference evidence="13" key="1">
    <citation type="journal article" date="2019" name="Int. J. Syst. Evol. Microbiol.">
        <title>The Global Catalogue of Microorganisms (GCM) 10K type strain sequencing project: providing services to taxonomists for standard genome sequencing and annotation.</title>
        <authorList>
            <consortium name="The Broad Institute Genomics Platform"/>
            <consortium name="The Broad Institute Genome Sequencing Center for Infectious Disease"/>
            <person name="Wu L."/>
            <person name="Ma J."/>
        </authorList>
    </citation>
    <scope>NUCLEOTIDE SEQUENCE [LARGE SCALE GENOMIC DNA]</scope>
    <source>
        <strain evidence="13">KCTC 22437</strain>
    </source>
</reference>
<feature type="domain" description="PAC" evidence="11">
    <location>
        <begin position="106"/>
        <end position="159"/>
    </location>
</feature>
<dbReference type="Gene3D" id="3.30.450.20">
    <property type="entry name" value="PAS domain"/>
    <property type="match status" value="1"/>
</dbReference>
<dbReference type="PRINTS" id="PR00344">
    <property type="entry name" value="BCTRLSENSOR"/>
</dbReference>
<evidence type="ECO:0000259" key="11">
    <source>
        <dbReference type="PROSITE" id="PS50113"/>
    </source>
</evidence>
<evidence type="ECO:0000256" key="3">
    <source>
        <dbReference type="ARBA" id="ARBA00022553"/>
    </source>
</evidence>
<keyword evidence="9" id="KW-0175">Coiled coil</keyword>
<protein>
    <recommendedName>
        <fullName evidence="2">histidine kinase</fullName>
        <ecNumber evidence="2">2.7.13.3</ecNumber>
    </recommendedName>
</protein>
<dbReference type="InterPro" id="IPR013656">
    <property type="entry name" value="PAS_4"/>
</dbReference>
<dbReference type="Gene3D" id="3.30.565.10">
    <property type="entry name" value="Histidine kinase-like ATPase, C-terminal domain"/>
    <property type="match status" value="1"/>
</dbReference>
<evidence type="ECO:0000259" key="10">
    <source>
        <dbReference type="PROSITE" id="PS50109"/>
    </source>
</evidence>
<evidence type="ECO:0000256" key="4">
    <source>
        <dbReference type="ARBA" id="ARBA00022679"/>
    </source>
</evidence>
<dbReference type="Pfam" id="PF02518">
    <property type="entry name" value="HATPase_c"/>
    <property type="match status" value="1"/>
</dbReference>
<evidence type="ECO:0000256" key="5">
    <source>
        <dbReference type="ARBA" id="ARBA00022741"/>
    </source>
</evidence>
<dbReference type="InterPro" id="IPR000700">
    <property type="entry name" value="PAS-assoc_C"/>
</dbReference>
<accession>A0ABW5YAX2</accession>
<dbReference type="EC" id="2.7.13.3" evidence="2"/>
<dbReference type="PROSITE" id="PS50109">
    <property type="entry name" value="HIS_KIN"/>
    <property type="match status" value="1"/>
</dbReference>
<keyword evidence="8" id="KW-0902">Two-component regulatory system</keyword>
<dbReference type="Proteomes" id="UP001597557">
    <property type="component" value="Unassembled WGS sequence"/>
</dbReference>
<dbReference type="CDD" id="cd00130">
    <property type="entry name" value="PAS"/>
    <property type="match status" value="1"/>
</dbReference>
<dbReference type="EMBL" id="JBHUPD010000002">
    <property type="protein sequence ID" value="MFD2872468.1"/>
    <property type="molecule type" value="Genomic_DNA"/>
</dbReference>
<evidence type="ECO:0000256" key="9">
    <source>
        <dbReference type="SAM" id="Coils"/>
    </source>
</evidence>
<dbReference type="PANTHER" id="PTHR43065:SF10">
    <property type="entry name" value="PEROXIDE STRESS-ACTIVATED HISTIDINE KINASE MAK3"/>
    <property type="match status" value="1"/>
</dbReference>
<keyword evidence="5" id="KW-0547">Nucleotide-binding</keyword>
<dbReference type="PROSITE" id="PS50113">
    <property type="entry name" value="PAC"/>
    <property type="match status" value="1"/>
</dbReference>
<dbReference type="InterPro" id="IPR035965">
    <property type="entry name" value="PAS-like_dom_sf"/>
</dbReference>
<dbReference type="SUPFAM" id="SSF55874">
    <property type="entry name" value="ATPase domain of HSP90 chaperone/DNA topoisomerase II/histidine kinase"/>
    <property type="match status" value="1"/>
</dbReference>
<dbReference type="SMART" id="SM00387">
    <property type="entry name" value="HATPase_c"/>
    <property type="match status" value="1"/>
</dbReference>
<keyword evidence="7 12" id="KW-0067">ATP-binding</keyword>
<evidence type="ECO:0000256" key="6">
    <source>
        <dbReference type="ARBA" id="ARBA00022777"/>
    </source>
</evidence>
<comment type="caution">
    <text evidence="12">The sequence shown here is derived from an EMBL/GenBank/DDBJ whole genome shotgun (WGS) entry which is preliminary data.</text>
</comment>
<evidence type="ECO:0000256" key="7">
    <source>
        <dbReference type="ARBA" id="ARBA00022840"/>
    </source>
</evidence>
<dbReference type="InterPro" id="IPR005467">
    <property type="entry name" value="His_kinase_dom"/>
</dbReference>
<dbReference type="GO" id="GO:0005524">
    <property type="term" value="F:ATP binding"/>
    <property type="evidence" value="ECO:0007669"/>
    <property type="project" value="UniProtKB-KW"/>
</dbReference>
<dbReference type="InterPro" id="IPR036890">
    <property type="entry name" value="HATPase_C_sf"/>
</dbReference>
<organism evidence="12 13">
    <name type="scientific">Mucilaginibacter ximonensis</name>
    <dbReference type="NCBI Taxonomy" id="538021"/>
    <lineage>
        <taxon>Bacteria</taxon>
        <taxon>Pseudomonadati</taxon>
        <taxon>Bacteroidota</taxon>
        <taxon>Sphingobacteriia</taxon>
        <taxon>Sphingobacteriales</taxon>
        <taxon>Sphingobacteriaceae</taxon>
        <taxon>Mucilaginibacter</taxon>
    </lineage>
</organism>
<feature type="domain" description="Histidine kinase" evidence="10">
    <location>
        <begin position="273"/>
        <end position="480"/>
    </location>
</feature>
<dbReference type="NCBIfam" id="TIGR00229">
    <property type="entry name" value="sensory_box"/>
    <property type="match status" value="1"/>
</dbReference>
<evidence type="ECO:0000256" key="1">
    <source>
        <dbReference type="ARBA" id="ARBA00000085"/>
    </source>
</evidence>
<dbReference type="InterPro" id="IPR004358">
    <property type="entry name" value="Sig_transdc_His_kin-like_C"/>
</dbReference>
<dbReference type="PANTHER" id="PTHR43065">
    <property type="entry name" value="SENSOR HISTIDINE KINASE"/>
    <property type="match status" value="1"/>
</dbReference>
<dbReference type="RefSeq" id="WP_377184180.1">
    <property type="nucleotide sequence ID" value="NZ_JBHUPD010000002.1"/>
</dbReference>
<feature type="coiled-coil region" evidence="9">
    <location>
        <begin position="147"/>
        <end position="209"/>
    </location>
</feature>
<keyword evidence="13" id="KW-1185">Reference proteome</keyword>
<gene>
    <name evidence="12" type="ORF">ACFS5N_08325</name>
</gene>
<evidence type="ECO:0000313" key="13">
    <source>
        <dbReference type="Proteomes" id="UP001597557"/>
    </source>
</evidence>
<dbReference type="Pfam" id="PF08448">
    <property type="entry name" value="PAS_4"/>
    <property type="match status" value="1"/>
</dbReference>
<name>A0ABW5YAX2_9SPHI</name>